<protein>
    <recommendedName>
        <fullName evidence="5">Metal-dependent phosphohydrolase</fullName>
    </recommendedName>
</protein>
<feature type="non-terminal residue" evidence="3">
    <location>
        <position position="152"/>
    </location>
</feature>
<feature type="region of interest" description="Disordered" evidence="1">
    <location>
        <begin position="131"/>
        <end position="152"/>
    </location>
</feature>
<dbReference type="Proteomes" id="UP001187346">
    <property type="component" value="Unassembled WGS sequence"/>
</dbReference>
<evidence type="ECO:0000313" key="3">
    <source>
        <dbReference type="EMBL" id="MDV7219428.1"/>
    </source>
</evidence>
<organism evidence="3 4">
    <name type="scientific">Streptomyces prunicolor</name>
    <dbReference type="NCBI Taxonomy" id="67348"/>
    <lineage>
        <taxon>Bacteria</taxon>
        <taxon>Bacillati</taxon>
        <taxon>Actinomycetota</taxon>
        <taxon>Actinomycetes</taxon>
        <taxon>Kitasatosporales</taxon>
        <taxon>Streptomycetaceae</taxon>
        <taxon>Streptomyces</taxon>
    </lineage>
</organism>
<evidence type="ECO:0000256" key="1">
    <source>
        <dbReference type="SAM" id="MobiDB-lite"/>
    </source>
</evidence>
<evidence type="ECO:0008006" key="5">
    <source>
        <dbReference type="Google" id="ProtNLM"/>
    </source>
</evidence>
<keyword evidence="2" id="KW-0812">Transmembrane</keyword>
<feature type="transmembrane region" description="Helical" evidence="2">
    <location>
        <begin position="57"/>
        <end position="79"/>
    </location>
</feature>
<dbReference type="EMBL" id="JAWMAJ010000093">
    <property type="protein sequence ID" value="MDV7219428.1"/>
    <property type="molecule type" value="Genomic_DNA"/>
</dbReference>
<comment type="caution">
    <text evidence="3">The sequence shown here is derived from an EMBL/GenBank/DDBJ whole genome shotgun (WGS) entry which is preliminary data.</text>
</comment>
<evidence type="ECO:0000313" key="4">
    <source>
        <dbReference type="Proteomes" id="UP001187346"/>
    </source>
</evidence>
<feature type="transmembrane region" description="Helical" evidence="2">
    <location>
        <begin position="9"/>
        <end position="26"/>
    </location>
</feature>
<sequence>MEATPARARAYVVCAVAGALWCLLPLPTVHTPWWAVALLAALYAGCEQVARRRFAGTFYPVLLAAAFLLPPPAAALVPLPGARFSHVEQGSPGLRRGWRAPSTRCCSPPPSSYRRPPPRSYRCRGRCSPTSSRVRPGCGAAGGHLLPGAARR</sequence>
<gene>
    <name evidence="3" type="ORF">R5A26_26170</name>
</gene>
<keyword evidence="2" id="KW-0472">Membrane</keyword>
<accession>A0ABU4FHE9</accession>
<keyword evidence="2" id="KW-1133">Transmembrane helix</keyword>
<proteinExistence type="predicted"/>
<evidence type="ECO:0000256" key="2">
    <source>
        <dbReference type="SAM" id="Phobius"/>
    </source>
</evidence>
<name>A0ABU4FHE9_9ACTN</name>
<keyword evidence="4" id="KW-1185">Reference proteome</keyword>
<reference evidence="3 4" key="1">
    <citation type="submission" date="2023-10" db="EMBL/GenBank/DDBJ databases">
        <title>Characterization of rhizosphere-enriched actinobacteria from wheat plants lab-grown on chernevaya soil.</title>
        <authorList>
            <person name="Tikhonova E.N."/>
            <person name="Konopkin A."/>
            <person name="Kravchenko I.K."/>
        </authorList>
    </citation>
    <scope>NUCLEOTIDE SEQUENCE [LARGE SCALE GENOMIC DNA]</scope>
    <source>
        <strain evidence="3 4">RR29</strain>
    </source>
</reference>
<feature type="compositionally biased region" description="Low complexity" evidence="1">
    <location>
        <begin position="143"/>
        <end position="152"/>
    </location>
</feature>